<dbReference type="EMBL" id="JPRK01000013">
    <property type="protein sequence ID" value="KIO51738.1"/>
    <property type="molecule type" value="Genomic_DNA"/>
</dbReference>
<keyword evidence="4" id="KW-0808">Transferase</keyword>
<evidence type="ECO:0000259" key="3">
    <source>
        <dbReference type="Pfam" id="PF06580"/>
    </source>
</evidence>
<keyword evidence="2" id="KW-1133">Transmembrane helix</keyword>
<dbReference type="Pfam" id="PF06580">
    <property type="entry name" value="His_kinase"/>
    <property type="match status" value="1"/>
</dbReference>
<proteinExistence type="predicted"/>
<dbReference type="STRING" id="37752.IW18_15835"/>
<evidence type="ECO:0000256" key="2">
    <source>
        <dbReference type="SAM" id="Phobius"/>
    </source>
</evidence>
<comment type="caution">
    <text evidence="4">The sequence shown here is derived from an EMBL/GenBank/DDBJ whole genome shotgun (WGS) entry which is preliminary data.</text>
</comment>
<dbReference type="Proteomes" id="UP000032061">
    <property type="component" value="Unassembled WGS sequence"/>
</dbReference>
<keyword evidence="2" id="KW-0472">Membrane</keyword>
<keyword evidence="2" id="KW-0812">Transmembrane</keyword>
<sequence length="521" mass="60855">MKFTLKNTLSDRNIIILGIVFIILTVLSIFILSSLITQITEKSNSTNSLRSFIKKQELLTLEFSRFLEAEKEVKRVIEISTPEKLHDNLNVVNAIQDNHNLVKNNWFQINDGAIEFSESKTNHNLTTDIKDFIAKNRNKDKLNTIVKDHQNFFWRIYFKTTAANGTIVRYGYDIDLKSLQSYFATIDQKAENYAFIFNQDGTIIYHPEIKFIKQNAFRVANLKPSDTIFKSVAENFTKRIVLSEFLGIDIVRYTKKLNANGTNWYISVNFPDKIANEDADAVKKYATLIYFITTAILIVFLYLFTIFTRKAFQQKEILAEEKNKLLVENEKINKEKVIIQLQQLKEQINPHFLFNSLNSLYMLIESNTGVARKFTLNLSKIYRYLINPPVNNIVTVQEELLFIEKYIFLQQTRFSGEFMFAIHIENEDFLSKKVPYLSFQIAVENALKHNIASEENPLKITIEINENVVIITNNLNEKQNFEKESKFGHKYLESIYKYYSKNDFKAFKKDGDFTCILPMID</sequence>
<name>A0A0D0ET97_9FLAO</name>
<evidence type="ECO:0000256" key="1">
    <source>
        <dbReference type="SAM" id="Coils"/>
    </source>
</evidence>
<dbReference type="Gene3D" id="3.30.450.20">
    <property type="entry name" value="PAS domain"/>
    <property type="match status" value="1"/>
</dbReference>
<protein>
    <submittedName>
        <fullName evidence="4">Histidine kinase</fullName>
    </submittedName>
</protein>
<dbReference type="PANTHER" id="PTHR34220">
    <property type="entry name" value="SENSOR HISTIDINE KINASE YPDA"/>
    <property type="match status" value="1"/>
</dbReference>
<evidence type="ECO:0000313" key="6">
    <source>
        <dbReference type="Proteomes" id="UP000032061"/>
    </source>
</evidence>
<feature type="domain" description="Signal transduction histidine kinase internal region" evidence="3">
    <location>
        <begin position="340"/>
        <end position="416"/>
    </location>
</feature>
<feature type="coiled-coil region" evidence="1">
    <location>
        <begin position="315"/>
        <end position="347"/>
    </location>
</feature>
<dbReference type="OrthoDB" id="9809908at2"/>
<keyword evidence="1" id="KW-0175">Coiled coil</keyword>
<reference evidence="5 7" key="2">
    <citation type="submission" date="2016-11" db="EMBL/GenBank/DDBJ databases">
        <title>Whole genomes of Flavobacteriaceae.</title>
        <authorList>
            <person name="Stine C."/>
            <person name="Li C."/>
            <person name="Tadesse D."/>
        </authorList>
    </citation>
    <scope>NUCLEOTIDE SEQUENCE [LARGE SCALE GENOMIC DNA]</scope>
    <source>
        <strain evidence="5 7">ATCC 51468</strain>
    </source>
</reference>
<evidence type="ECO:0000313" key="7">
    <source>
        <dbReference type="Proteomes" id="UP000198302"/>
    </source>
</evidence>
<feature type="transmembrane region" description="Helical" evidence="2">
    <location>
        <begin position="12"/>
        <end position="36"/>
    </location>
</feature>
<accession>A0A0D0ET97</accession>
<dbReference type="PANTHER" id="PTHR34220:SF7">
    <property type="entry name" value="SENSOR HISTIDINE KINASE YPDA"/>
    <property type="match status" value="1"/>
</dbReference>
<evidence type="ECO:0000313" key="4">
    <source>
        <dbReference type="EMBL" id="KIO51738.1"/>
    </source>
</evidence>
<organism evidence="4 6">
    <name type="scientific">Flavobacterium hibernum</name>
    <dbReference type="NCBI Taxonomy" id="37752"/>
    <lineage>
        <taxon>Bacteria</taxon>
        <taxon>Pseudomonadati</taxon>
        <taxon>Bacteroidota</taxon>
        <taxon>Flavobacteriia</taxon>
        <taxon>Flavobacteriales</taxon>
        <taxon>Flavobacteriaceae</taxon>
        <taxon>Flavobacterium</taxon>
    </lineage>
</organism>
<keyword evidence="7" id="KW-1185">Reference proteome</keyword>
<dbReference type="Proteomes" id="UP000198302">
    <property type="component" value="Unassembled WGS sequence"/>
</dbReference>
<dbReference type="InterPro" id="IPR010559">
    <property type="entry name" value="Sig_transdc_His_kin_internal"/>
</dbReference>
<dbReference type="GO" id="GO:0000155">
    <property type="term" value="F:phosphorelay sensor kinase activity"/>
    <property type="evidence" value="ECO:0007669"/>
    <property type="project" value="InterPro"/>
</dbReference>
<dbReference type="GO" id="GO:0016020">
    <property type="term" value="C:membrane"/>
    <property type="evidence" value="ECO:0007669"/>
    <property type="project" value="InterPro"/>
</dbReference>
<dbReference type="EMBL" id="MUGX01000002">
    <property type="protein sequence ID" value="OXA91771.1"/>
    <property type="molecule type" value="Genomic_DNA"/>
</dbReference>
<dbReference type="RefSeq" id="WP_041518865.1">
    <property type="nucleotide sequence ID" value="NZ_JPRK01000013.1"/>
</dbReference>
<dbReference type="AlphaFoldDB" id="A0A0D0ET97"/>
<dbReference type="InterPro" id="IPR050640">
    <property type="entry name" value="Bact_2-comp_sensor_kinase"/>
</dbReference>
<evidence type="ECO:0000313" key="5">
    <source>
        <dbReference type="EMBL" id="OXA91771.1"/>
    </source>
</evidence>
<gene>
    <name evidence="5" type="ORF">B0A73_00610</name>
    <name evidence="4" type="ORF">IW18_15835</name>
</gene>
<keyword evidence="4" id="KW-0418">Kinase</keyword>
<reference evidence="4 6" key="1">
    <citation type="submission" date="2015-01" db="EMBL/GenBank/DDBJ databases">
        <title>Genome of Flavobacterium hibernum DSM 12611.</title>
        <authorList>
            <person name="Stropko S.J."/>
            <person name="Pipes S.E."/>
            <person name="Newman J.D."/>
        </authorList>
    </citation>
    <scope>NUCLEOTIDE SEQUENCE [LARGE SCALE GENOMIC DNA]</scope>
    <source>
        <strain evidence="4 6">DSM 12611</strain>
    </source>
</reference>
<feature type="transmembrane region" description="Helical" evidence="2">
    <location>
        <begin position="288"/>
        <end position="307"/>
    </location>
</feature>